<dbReference type="InterPro" id="IPR036388">
    <property type="entry name" value="WH-like_DNA-bd_sf"/>
</dbReference>
<dbReference type="SMART" id="SM00420">
    <property type="entry name" value="HTH_DEOR"/>
    <property type="match status" value="1"/>
</dbReference>
<sequence length="256" mass="28275">MGLLAESRHQYILDKLRSLGRIQVASIASELGVTEVTIRRDLTQLQKQGLLKKTYGGAVLAGRPELNAPVNFRKTRNLSAKKTIGELASRLINDGDNIYLEAGTTCNEIIPHLTNHSSLTIIVNSLFLMRRLHDMTQHRIILTGGQYRPDRMDMIGPAAEATIAQLAGFKAFTGADDISLEAGISGADVVTVSFTKLVIKRASKVIFVGDNTKFDNPALYQIADINQLDYIVTNRDPGPNWRQTAREENVQLIYGE</sequence>
<dbReference type="PROSITE" id="PS00894">
    <property type="entry name" value="HTH_DEOR_1"/>
    <property type="match status" value="1"/>
</dbReference>
<dbReference type="STRING" id="1936003.STSP2_00278"/>
<protein>
    <submittedName>
        <fullName evidence="5">Glucitol operon repressor</fullName>
    </submittedName>
</protein>
<keyword evidence="2" id="KW-0238">DNA-binding</keyword>
<dbReference type="InterPro" id="IPR037171">
    <property type="entry name" value="NagB/RpiA_transferase-like"/>
</dbReference>
<accession>A0A1U9NH96</accession>
<keyword evidence="6" id="KW-1185">Reference proteome</keyword>
<dbReference type="GO" id="GO:0003700">
    <property type="term" value="F:DNA-binding transcription factor activity"/>
    <property type="evidence" value="ECO:0007669"/>
    <property type="project" value="InterPro"/>
</dbReference>
<feature type="domain" description="HTH deoR-type" evidence="4">
    <location>
        <begin position="5"/>
        <end position="60"/>
    </location>
</feature>
<keyword evidence="1" id="KW-0805">Transcription regulation</keyword>
<dbReference type="PANTHER" id="PTHR30363">
    <property type="entry name" value="HTH-TYPE TRANSCRIPTIONAL REGULATOR SRLR-RELATED"/>
    <property type="match status" value="1"/>
</dbReference>
<dbReference type="Pfam" id="PF00455">
    <property type="entry name" value="DeoRC"/>
    <property type="match status" value="1"/>
</dbReference>
<dbReference type="PROSITE" id="PS51000">
    <property type="entry name" value="HTH_DEOR_2"/>
    <property type="match status" value="1"/>
</dbReference>
<evidence type="ECO:0000313" key="6">
    <source>
        <dbReference type="Proteomes" id="UP000189674"/>
    </source>
</evidence>
<reference evidence="6" key="1">
    <citation type="submission" date="2017-02" db="EMBL/GenBank/DDBJ databases">
        <title>Comparative genomics and description of representatives of a novel lineage of planctomycetes thriving in anoxic sediments.</title>
        <authorList>
            <person name="Spring S."/>
            <person name="Bunk B."/>
            <person name="Sproer C."/>
        </authorList>
    </citation>
    <scope>NUCLEOTIDE SEQUENCE [LARGE SCALE GENOMIC DNA]</scope>
    <source>
        <strain evidence="6">ST-NAGAB-D1</strain>
    </source>
</reference>
<gene>
    <name evidence="5" type="primary">srlR</name>
    <name evidence="5" type="ORF">STSP2_00278</name>
</gene>
<dbReference type="InterPro" id="IPR036390">
    <property type="entry name" value="WH_DNA-bd_sf"/>
</dbReference>
<evidence type="ECO:0000259" key="4">
    <source>
        <dbReference type="PROSITE" id="PS51000"/>
    </source>
</evidence>
<dbReference type="InterPro" id="IPR018356">
    <property type="entry name" value="Tscrpt_reg_HTH_DeoR_CS"/>
</dbReference>
<dbReference type="InterPro" id="IPR001034">
    <property type="entry name" value="DeoR_HTH"/>
</dbReference>
<dbReference type="RefSeq" id="WP_146659134.1">
    <property type="nucleotide sequence ID" value="NZ_CP019791.1"/>
</dbReference>
<dbReference type="AlphaFoldDB" id="A0A1U9NH96"/>
<dbReference type="PANTHER" id="PTHR30363:SF44">
    <property type="entry name" value="AGA OPERON TRANSCRIPTIONAL REPRESSOR-RELATED"/>
    <property type="match status" value="1"/>
</dbReference>
<dbReference type="SMART" id="SM01134">
    <property type="entry name" value="DeoRC"/>
    <property type="match status" value="1"/>
</dbReference>
<dbReference type="PRINTS" id="PR00037">
    <property type="entry name" value="HTHLACR"/>
</dbReference>
<dbReference type="Proteomes" id="UP000189674">
    <property type="component" value="Chromosome"/>
</dbReference>
<organism evidence="5 6">
    <name type="scientific">Anaerohalosphaera lusitana</name>
    <dbReference type="NCBI Taxonomy" id="1936003"/>
    <lineage>
        <taxon>Bacteria</taxon>
        <taxon>Pseudomonadati</taxon>
        <taxon>Planctomycetota</taxon>
        <taxon>Phycisphaerae</taxon>
        <taxon>Sedimentisphaerales</taxon>
        <taxon>Anaerohalosphaeraceae</taxon>
        <taxon>Anaerohalosphaera</taxon>
    </lineage>
</organism>
<dbReference type="KEGG" id="alus:STSP2_00278"/>
<evidence type="ECO:0000256" key="1">
    <source>
        <dbReference type="ARBA" id="ARBA00023015"/>
    </source>
</evidence>
<dbReference type="SUPFAM" id="SSF46785">
    <property type="entry name" value="Winged helix' DNA-binding domain"/>
    <property type="match status" value="1"/>
</dbReference>
<dbReference type="InterPro" id="IPR050313">
    <property type="entry name" value="Carb_Metab_HTH_regulators"/>
</dbReference>
<evidence type="ECO:0000256" key="3">
    <source>
        <dbReference type="ARBA" id="ARBA00023163"/>
    </source>
</evidence>
<dbReference type="GO" id="GO:0003677">
    <property type="term" value="F:DNA binding"/>
    <property type="evidence" value="ECO:0007669"/>
    <property type="project" value="UniProtKB-KW"/>
</dbReference>
<name>A0A1U9NH96_9BACT</name>
<dbReference type="SUPFAM" id="SSF100950">
    <property type="entry name" value="NagB/RpiA/CoA transferase-like"/>
    <property type="match status" value="1"/>
</dbReference>
<keyword evidence="3" id="KW-0804">Transcription</keyword>
<evidence type="ECO:0000256" key="2">
    <source>
        <dbReference type="ARBA" id="ARBA00023125"/>
    </source>
</evidence>
<dbReference type="Gene3D" id="1.10.10.10">
    <property type="entry name" value="Winged helix-like DNA-binding domain superfamily/Winged helix DNA-binding domain"/>
    <property type="match status" value="1"/>
</dbReference>
<evidence type="ECO:0000313" key="5">
    <source>
        <dbReference type="EMBL" id="AQT67137.1"/>
    </source>
</evidence>
<proteinExistence type="predicted"/>
<dbReference type="Pfam" id="PF08220">
    <property type="entry name" value="HTH_DeoR"/>
    <property type="match status" value="1"/>
</dbReference>
<dbReference type="OrthoDB" id="9797223at2"/>
<dbReference type="EMBL" id="CP019791">
    <property type="protein sequence ID" value="AQT67137.1"/>
    <property type="molecule type" value="Genomic_DNA"/>
</dbReference>
<dbReference type="InterPro" id="IPR014036">
    <property type="entry name" value="DeoR-like_C"/>
</dbReference>